<protein>
    <submittedName>
        <fullName evidence="1">Uncharacterized protein</fullName>
    </submittedName>
</protein>
<comment type="caution">
    <text evidence="1">The sequence shown here is derived from an EMBL/GenBank/DDBJ whole genome shotgun (WGS) entry which is preliminary data.</text>
</comment>
<dbReference type="PANTHER" id="PTHR10241:SF25">
    <property type="entry name" value="TOMOSYN, ISOFORM C"/>
    <property type="match status" value="1"/>
</dbReference>
<reference evidence="1" key="1">
    <citation type="journal article" date="2023" name="Insect Mol. Biol.">
        <title>Genome sequencing provides insights into the evolution of gene families encoding plant cell wall-degrading enzymes in longhorned beetles.</title>
        <authorList>
            <person name="Shin N.R."/>
            <person name="Okamura Y."/>
            <person name="Kirsch R."/>
            <person name="Pauchet Y."/>
        </authorList>
    </citation>
    <scope>NUCLEOTIDE SEQUENCE</scope>
    <source>
        <strain evidence="1">MMC_N1</strain>
    </source>
</reference>
<dbReference type="PANTHER" id="PTHR10241">
    <property type="entry name" value="LETHAL 2 GIANT LARVAE PROTEIN"/>
    <property type="match status" value="1"/>
</dbReference>
<evidence type="ECO:0000313" key="2">
    <source>
        <dbReference type="Proteomes" id="UP001162164"/>
    </source>
</evidence>
<dbReference type="Proteomes" id="UP001162164">
    <property type="component" value="Unassembled WGS sequence"/>
</dbReference>
<dbReference type="EMBL" id="JAPWTJ010000028">
    <property type="protein sequence ID" value="KAJ8984730.1"/>
    <property type="molecule type" value="Genomic_DNA"/>
</dbReference>
<organism evidence="1 2">
    <name type="scientific">Molorchus minor</name>
    <dbReference type="NCBI Taxonomy" id="1323400"/>
    <lineage>
        <taxon>Eukaryota</taxon>
        <taxon>Metazoa</taxon>
        <taxon>Ecdysozoa</taxon>
        <taxon>Arthropoda</taxon>
        <taxon>Hexapoda</taxon>
        <taxon>Insecta</taxon>
        <taxon>Pterygota</taxon>
        <taxon>Neoptera</taxon>
        <taxon>Endopterygota</taxon>
        <taxon>Coleoptera</taxon>
        <taxon>Polyphaga</taxon>
        <taxon>Cucujiformia</taxon>
        <taxon>Chrysomeloidea</taxon>
        <taxon>Cerambycidae</taxon>
        <taxon>Lamiinae</taxon>
        <taxon>Monochamini</taxon>
        <taxon>Molorchus</taxon>
    </lineage>
</organism>
<gene>
    <name evidence="1" type="ORF">NQ317_004994</name>
</gene>
<evidence type="ECO:0000313" key="1">
    <source>
        <dbReference type="EMBL" id="KAJ8984730.1"/>
    </source>
</evidence>
<keyword evidence="2" id="KW-1185">Reference proteome</keyword>
<name>A0ABQ9K297_9CUCU</name>
<accession>A0ABQ9K297</accession>
<proteinExistence type="predicted"/>
<sequence length="163" mass="18440">MVRELRHGFPFQPTAMAYDPVQKLLAIGTKSGSLRMYPFNVLLLHIHKVDVVASRTTYISITVYEEGWRSHELCWALDMRDVLGHKALLSTSFTILRRSPDKGNGQFPQTTLGELITYRQICIDNVRPNPNYVVAITKAPQNIDVDPLLLSANTWSLIFCIAP</sequence>